<dbReference type="RefSeq" id="WP_249477791.1">
    <property type="nucleotide sequence ID" value="NZ_CP097218.1"/>
</dbReference>
<proteinExistence type="predicted"/>
<sequence length="329" mass="34656">MDPTLRAPSVPELLLAADALATWQRDDAPLQLHPGDLGWHSMKGLAATAAATRVWELDDVPVAIGLLDGPDLLRLAFAPGAEDDAALARRISSDLADPSHCILDAGPGAVEARGAAALRRTLAADAWEEGELWTPLRLDLGPMPDMSDALASADVVDPQSAPDFTEDEPTPDAADPDGGRPTDQGLPARLSPVEEWARVHFSAFRRRDPSPAELRGRARDWTVMAATPLASSSLTLLGRDDDYAAVAIATVWSAGAGRPGLLEPVAVHPEHRGRGFGRGITLSALHALRAMGASSALVCTPSSLSGAVPTYLSAGFRADDEVADIQRRF</sequence>
<dbReference type="SUPFAM" id="SSF55729">
    <property type="entry name" value="Acyl-CoA N-acyltransferases (Nat)"/>
    <property type="match status" value="1"/>
</dbReference>
<dbReference type="EMBL" id="CP097218">
    <property type="protein sequence ID" value="UQN28663.1"/>
    <property type="molecule type" value="Genomic_DNA"/>
</dbReference>
<evidence type="ECO:0000313" key="3">
    <source>
        <dbReference type="EMBL" id="UQN28663.1"/>
    </source>
</evidence>
<reference evidence="3" key="1">
    <citation type="submission" date="2022-05" db="EMBL/GenBank/DDBJ databases">
        <title>Genomic analysis of Brachybacterium sp. CBA3104.</title>
        <authorList>
            <person name="Roh S.W."/>
            <person name="Kim Y.B."/>
            <person name="Kim Y."/>
        </authorList>
    </citation>
    <scope>NUCLEOTIDE SEQUENCE</scope>
    <source>
        <strain evidence="3">CBA3104</strain>
    </source>
</reference>
<dbReference type="Proteomes" id="UP001055868">
    <property type="component" value="Chromosome"/>
</dbReference>
<organism evidence="3 4">
    <name type="scientific">Brachybacterium kimchii</name>
    <dbReference type="NCBI Taxonomy" id="2942909"/>
    <lineage>
        <taxon>Bacteria</taxon>
        <taxon>Bacillati</taxon>
        <taxon>Actinomycetota</taxon>
        <taxon>Actinomycetes</taxon>
        <taxon>Micrococcales</taxon>
        <taxon>Dermabacteraceae</taxon>
        <taxon>Brachybacterium</taxon>
    </lineage>
</organism>
<evidence type="ECO:0000259" key="2">
    <source>
        <dbReference type="Pfam" id="PF00583"/>
    </source>
</evidence>
<dbReference type="InterPro" id="IPR016181">
    <property type="entry name" value="Acyl_CoA_acyltransferase"/>
</dbReference>
<accession>A0ABY4N299</accession>
<dbReference type="Pfam" id="PF00583">
    <property type="entry name" value="Acetyltransf_1"/>
    <property type="match status" value="1"/>
</dbReference>
<keyword evidence="4" id="KW-1185">Reference proteome</keyword>
<protein>
    <submittedName>
        <fullName evidence="3">GNAT family N-acetyltransferase</fullName>
    </submittedName>
</protein>
<gene>
    <name evidence="3" type="ORF">M4486_13630</name>
</gene>
<feature type="region of interest" description="Disordered" evidence="1">
    <location>
        <begin position="155"/>
        <end position="190"/>
    </location>
</feature>
<dbReference type="CDD" id="cd04301">
    <property type="entry name" value="NAT_SF"/>
    <property type="match status" value="1"/>
</dbReference>
<evidence type="ECO:0000313" key="4">
    <source>
        <dbReference type="Proteomes" id="UP001055868"/>
    </source>
</evidence>
<feature type="domain" description="N-acetyltransferase" evidence="2">
    <location>
        <begin position="237"/>
        <end position="316"/>
    </location>
</feature>
<dbReference type="InterPro" id="IPR000182">
    <property type="entry name" value="GNAT_dom"/>
</dbReference>
<name>A0ABY4N299_9MICO</name>
<evidence type="ECO:0000256" key="1">
    <source>
        <dbReference type="SAM" id="MobiDB-lite"/>
    </source>
</evidence>
<dbReference type="Gene3D" id="3.40.630.30">
    <property type="match status" value="1"/>
</dbReference>